<dbReference type="EMBL" id="JAFBMS010000439">
    <property type="protein sequence ID" value="KAG9330867.1"/>
    <property type="molecule type" value="Genomic_DNA"/>
</dbReference>
<dbReference type="Proteomes" id="UP000824540">
    <property type="component" value="Unassembled WGS sequence"/>
</dbReference>
<gene>
    <name evidence="1" type="ORF">JZ751_021833</name>
</gene>
<keyword evidence="2" id="KW-1185">Reference proteome</keyword>
<organism evidence="1 2">
    <name type="scientific">Albula glossodonta</name>
    <name type="common">roundjaw bonefish</name>
    <dbReference type="NCBI Taxonomy" id="121402"/>
    <lineage>
        <taxon>Eukaryota</taxon>
        <taxon>Metazoa</taxon>
        <taxon>Chordata</taxon>
        <taxon>Craniata</taxon>
        <taxon>Vertebrata</taxon>
        <taxon>Euteleostomi</taxon>
        <taxon>Actinopterygii</taxon>
        <taxon>Neopterygii</taxon>
        <taxon>Teleostei</taxon>
        <taxon>Albuliformes</taxon>
        <taxon>Albulidae</taxon>
        <taxon>Albula</taxon>
    </lineage>
</organism>
<evidence type="ECO:0000313" key="2">
    <source>
        <dbReference type="Proteomes" id="UP000824540"/>
    </source>
</evidence>
<proteinExistence type="predicted"/>
<protein>
    <submittedName>
        <fullName evidence="1">Uncharacterized protein</fullName>
    </submittedName>
</protein>
<comment type="caution">
    <text evidence="1">The sequence shown here is derived from an EMBL/GenBank/DDBJ whole genome shotgun (WGS) entry which is preliminary data.</text>
</comment>
<dbReference type="AlphaFoldDB" id="A0A8T2N2S9"/>
<sequence>MPLTLNKQNNQGEFDFSDRRTELLRRRDCFISAGRVSLGFKRISGKLCQAAAQPGTWYLAGFILKWAAQQ</sequence>
<name>A0A8T2N2S9_9TELE</name>
<reference evidence="1" key="1">
    <citation type="thesis" date="2021" institute="BYU ScholarsArchive" country="Provo, UT, USA">
        <title>Applications of and Algorithms for Genome Assembly and Genomic Analyses with an Emphasis on Marine Teleosts.</title>
        <authorList>
            <person name="Pickett B.D."/>
        </authorList>
    </citation>
    <scope>NUCLEOTIDE SEQUENCE</scope>
    <source>
        <strain evidence="1">HI-2016</strain>
    </source>
</reference>
<accession>A0A8T2N2S9</accession>
<evidence type="ECO:0000313" key="1">
    <source>
        <dbReference type="EMBL" id="KAG9330867.1"/>
    </source>
</evidence>